<reference evidence="2" key="2">
    <citation type="submission" date="2020-09" db="EMBL/GenBank/DDBJ databases">
        <authorList>
            <person name="Sun Q."/>
            <person name="Zhou Y."/>
        </authorList>
    </citation>
    <scope>NUCLEOTIDE SEQUENCE</scope>
    <source>
        <strain evidence="2">CGMCC 1.3617</strain>
    </source>
</reference>
<feature type="signal peptide" evidence="1">
    <location>
        <begin position="1"/>
        <end position="21"/>
    </location>
</feature>
<dbReference type="RefSeq" id="WP_188965336.1">
    <property type="nucleotide sequence ID" value="NZ_BMKW01000001.1"/>
</dbReference>
<reference evidence="2" key="1">
    <citation type="journal article" date="2014" name="Int. J. Syst. Evol. Microbiol.">
        <title>Complete genome sequence of Corynebacterium casei LMG S-19264T (=DSM 44701T), isolated from a smear-ripened cheese.</title>
        <authorList>
            <consortium name="US DOE Joint Genome Institute (JGI-PGF)"/>
            <person name="Walter F."/>
            <person name="Albersmeier A."/>
            <person name="Kalinowski J."/>
            <person name="Ruckert C."/>
        </authorList>
    </citation>
    <scope>NUCLEOTIDE SEQUENCE</scope>
    <source>
        <strain evidence="2">CGMCC 1.3617</strain>
    </source>
</reference>
<keyword evidence="1" id="KW-0732">Signal</keyword>
<comment type="caution">
    <text evidence="2">The sequence shown here is derived from an EMBL/GenBank/DDBJ whole genome shotgun (WGS) entry which is preliminary data.</text>
</comment>
<dbReference type="InterPro" id="IPR045767">
    <property type="entry name" value="DUF6134"/>
</dbReference>
<evidence type="ECO:0000256" key="1">
    <source>
        <dbReference type="SAM" id="SignalP"/>
    </source>
</evidence>
<dbReference type="EMBL" id="BMKW01000001">
    <property type="protein sequence ID" value="GGJ01322.1"/>
    <property type="molecule type" value="Genomic_DNA"/>
</dbReference>
<evidence type="ECO:0000313" key="2">
    <source>
        <dbReference type="EMBL" id="GGJ01322.1"/>
    </source>
</evidence>
<organism evidence="2 3">
    <name type="scientific">Neoroseomonas lacus</name>
    <dbReference type="NCBI Taxonomy" id="287609"/>
    <lineage>
        <taxon>Bacteria</taxon>
        <taxon>Pseudomonadati</taxon>
        <taxon>Pseudomonadota</taxon>
        <taxon>Alphaproteobacteria</taxon>
        <taxon>Acetobacterales</taxon>
        <taxon>Acetobacteraceae</taxon>
        <taxon>Neoroseomonas</taxon>
    </lineage>
</organism>
<dbReference type="Pfam" id="PF19630">
    <property type="entry name" value="DUF6134"/>
    <property type="match status" value="1"/>
</dbReference>
<sequence>MIGRRLALAGLAALPAARASASLPIPATRQLGFRVLRKGSAIGQHVFAFEGSGDRLTVRITVDLAVGIGPITLYRYRHRAVEQWEADTVVAFQAETNDDGAISTTTMRREGDRLAVDSNRAGRYVAPAGALPATHWNRRMLDGPFINTQTGAVMRPAVAREGVESLPWAPQRRGTRFVLSGDVDLETWYDETPRWLGLRFRGEDGSPIHYEAV</sequence>
<dbReference type="AlphaFoldDB" id="A0A917K7S3"/>
<protein>
    <recommendedName>
        <fullName evidence="4">DUF3108 domain-containing protein</fullName>
    </recommendedName>
</protein>
<feature type="chain" id="PRO_5037180231" description="DUF3108 domain-containing protein" evidence="1">
    <location>
        <begin position="22"/>
        <end position="213"/>
    </location>
</feature>
<evidence type="ECO:0000313" key="3">
    <source>
        <dbReference type="Proteomes" id="UP000661507"/>
    </source>
</evidence>
<dbReference type="Proteomes" id="UP000661507">
    <property type="component" value="Unassembled WGS sequence"/>
</dbReference>
<evidence type="ECO:0008006" key="4">
    <source>
        <dbReference type="Google" id="ProtNLM"/>
    </source>
</evidence>
<gene>
    <name evidence="2" type="ORF">GCM10011320_05190</name>
</gene>
<keyword evidence="3" id="KW-1185">Reference proteome</keyword>
<accession>A0A917K7S3</accession>
<name>A0A917K7S3_9PROT</name>
<proteinExistence type="predicted"/>